<dbReference type="RefSeq" id="WP_172990460.1">
    <property type="nucleotide sequence ID" value="NZ_CP054038.1"/>
</dbReference>
<dbReference type="EMBL" id="CP054038">
    <property type="protein sequence ID" value="QKJ20024.1"/>
    <property type="molecule type" value="Genomic_DNA"/>
</dbReference>
<sequence length="365" mass="40404">MSVPFVDVVIACHDPSRPIERAVSSVLRDAVARERVRVTVVAHGQPAGPFEERLAPIPGMWRVVEFADGIPSPAGPFNHGLGLVEAEYCAVMGSDDFLEPGAMAAWIGEVEASRPDFAIARIRIDGQPIMPNPLTRLGRRHRMDAAKDRLFYRTAPLGLIRTDTMRRLGLTMTENVRVGEDFAFGIRLFGLADRIDFLGSAPCYVIGTDARERTTHAPMSLETAFEPIELLLDAGLPAELSPRHRRALAIKLVRISVVGAVRSRPQASQWRGDDEVSYLAGILGRLIALAPDVLAPFNLQDRHILDGLAAEPTVARATADAARAARAGRRERWLTRNPLRSFGRETMLRRYVLYVLKRERKATRP</sequence>
<dbReference type="Gene3D" id="3.90.550.10">
    <property type="entry name" value="Spore Coat Polysaccharide Biosynthesis Protein SpsA, Chain A"/>
    <property type="match status" value="1"/>
</dbReference>
<evidence type="ECO:0000313" key="1">
    <source>
        <dbReference type="EMBL" id="QKJ20024.1"/>
    </source>
</evidence>
<dbReference type="AlphaFoldDB" id="A0A7D4TRJ6"/>
<dbReference type="Proteomes" id="UP000502498">
    <property type="component" value="Chromosome"/>
</dbReference>
<dbReference type="SUPFAM" id="SSF53448">
    <property type="entry name" value="Nucleotide-diphospho-sugar transferases"/>
    <property type="match status" value="1"/>
</dbReference>
<gene>
    <name evidence="1" type="ORF">HQM25_12105</name>
</gene>
<dbReference type="InterPro" id="IPR029044">
    <property type="entry name" value="Nucleotide-diphossugar_trans"/>
</dbReference>
<proteinExistence type="predicted"/>
<reference evidence="1 2" key="1">
    <citation type="submission" date="2020-05" db="EMBL/GenBank/DDBJ databases">
        <title>Strain PA2F3 complete genome.</title>
        <authorList>
            <person name="Kim Y.-S."/>
            <person name="Kim S.-J."/>
            <person name="Jung H.-k."/>
            <person name="Kim S.-E."/>
            <person name="Kim K.-H."/>
        </authorList>
    </citation>
    <scope>NUCLEOTIDE SEQUENCE [LARGE SCALE GENOMIC DNA]</scope>
    <source>
        <strain evidence="1 2">PA2F3</strain>
    </source>
</reference>
<dbReference type="CDD" id="cd00761">
    <property type="entry name" value="Glyco_tranf_GTA_type"/>
    <property type="match status" value="1"/>
</dbReference>
<evidence type="ECO:0000313" key="2">
    <source>
        <dbReference type="Proteomes" id="UP000502498"/>
    </source>
</evidence>
<name>A0A7D4TRJ6_9MICO</name>
<evidence type="ECO:0008006" key="3">
    <source>
        <dbReference type="Google" id="ProtNLM"/>
    </source>
</evidence>
<accession>A0A7D4TRJ6</accession>
<protein>
    <recommendedName>
        <fullName evidence="3">Glycosyltransferase</fullName>
    </recommendedName>
</protein>
<organism evidence="1 2">
    <name type="scientific">Microbacterium hominis</name>
    <dbReference type="NCBI Taxonomy" id="162426"/>
    <lineage>
        <taxon>Bacteria</taxon>
        <taxon>Bacillati</taxon>
        <taxon>Actinomycetota</taxon>
        <taxon>Actinomycetes</taxon>
        <taxon>Micrococcales</taxon>
        <taxon>Microbacteriaceae</taxon>
        <taxon>Microbacterium</taxon>
    </lineage>
</organism>